<reference evidence="4" key="1">
    <citation type="submission" date="2007-10" db="EMBL/GenBank/DDBJ databases">
        <title>Complete genome of Alkaliphilus oremlandii OhILAs.</title>
        <authorList>
            <person name="Copeland A."/>
            <person name="Lucas S."/>
            <person name="Lapidus A."/>
            <person name="Barry K."/>
            <person name="Detter J.C."/>
            <person name="Glavina del Rio T."/>
            <person name="Hammon N."/>
            <person name="Israni S."/>
            <person name="Dalin E."/>
            <person name="Tice H."/>
            <person name="Pitluck S."/>
            <person name="Chain P."/>
            <person name="Malfatti S."/>
            <person name="Shin M."/>
            <person name="Vergez L."/>
            <person name="Schmutz J."/>
            <person name="Larimer F."/>
            <person name="Land M."/>
            <person name="Hauser L."/>
            <person name="Kyrpides N."/>
            <person name="Mikhailova N."/>
            <person name="Stolz J.F."/>
            <person name="Dawson A."/>
            <person name="Fisher E."/>
            <person name="Crable B."/>
            <person name="Perera E."/>
            <person name="Lisak J."/>
            <person name="Ranganathan M."/>
            <person name="Basu P."/>
            <person name="Richardson P."/>
        </authorList>
    </citation>
    <scope>NUCLEOTIDE SEQUENCE [LARGE SCALE GENOMIC DNA]</scope>
    <source>
        <strain evidence="4">OhILAs</strain>
    </source>
</reference>
<dbReference type="EMBL" id="CP000853">
    <property type="protein sequence ID" value="ABW20161.1"/>
    <property type="molecule type" value="Genomic_DNA"/>
</dbReference>
<dbReference type="STRING" id="350688.Clos_2630"/>
<feature type="domain" description="Ppx/GppA phosphatase N-terminal" evidence="2">
    <location>
        <begin position="27"/>
        <end position="314"/>
    </location>
</feature>
<dbReference type="AlphaFoldDB" id="A8MK29"/>
<dbReference type="GO" id="GO:0016462">
    <property type="term" value="F:pyrophosphatase activity"/>
    <property type="evidence" value="ECO:0007669"/>
    <property type="project" value="TreeGrafter"/>
</dbReference>
<evidence type="ECO:0000313" key="3">
    <source>
        <dbReference type="EMBL" id="ABW20161.1"/>
    </source>
</evidence>
<dbReference type="Pfam" id="PF02541">
    <property type="entry name" value="Ppx-GppA"/>
    <property type="match status" value="1"/>
</dbReference>
<dbReference type="Gene3D" id="3.30.420.40">
    <property type="match status" value="1"/>
</dbReference>
<dbReference type="CDD" id="cd24054">
    <property type="entry name" value="ASKHA_NBD_AaPPX-GppA_MtPPX2-like"/>
    <property type="match status" value="1"/>
</dbReference>
<dbReference type="eggNOG" id="COG0248">
    <property type="taxonomic scope" value="Bacteria"/>
</dbReference>
<dbReference type="InterPro" id="IPR043129">
    <property type="entry name" value="ATPase_NBD"/>
</dbReference>
<sequence>MNRYAAIDIGTNSMRLLLASVEQGNMVERRKEVNTTRIGGSVDKNKQISEEGIERNIEALGQFVEEGKAYGAEKILAIATSAVRDAANGQDFVKRAYEKTGVSIEVISGEEEAELGYQGVAMGLGRTASNKQLEERILVIDIGGGSTELILGQGKKLQKTISLNVGAVRMTERHITTDPIEQEQYTQMEADIYSIVKDTLEEIKAQLKEEKSAVPVKLMGIGGTITTLAAIHQELDPYDSDKVHNYKLTSEDVAALKRRLSMLKVEEVRNLKGIHPKRADIILAGATILTIIMENLNSNEITVSEYDNLEGLILPFL</sequence>
<dbReference type="PANTHER" id="PTHR30005:SF0">
    <property type="entry name" value="RETROGRADE REGULATION PROTEIN 2"/>
    <property type="match status" value="1"/>
</dbReference>
<dbReference type="InterPro" id="IPR050273">
    <property type="entry name" value="GppA/Ppx_hydrolase"/>
</dbReference>
<dbReference type="Gene3D" id="3.30.420.150">
    <property type="entry name" value="Exopolyphosphatase. Domain 2"/>
    <property type="match status" value="1"/>
</dbReference>
<organism evidence="3 4">
    <name type="scientific">Alkaliphilus oremlandii (strain OhILAs)</name>
    <name type="common">Clostridium oremlandii (strain OhILAs)</name>
    <dbReference type="NCBI Taxonomy" id="350688"/>
    <lineage>
        <taxon>Bacteria</taxon>
        <taxon>Bacillati</taxon>
        <taxon>Bacillota</taxon>
        <taxon>Clostridia</taxon>
        <taxon>Peptostreptococcales</taxon>
        <taxon>Natronincolaceae</taxon>
        <taxon>Alkaliphilus</taxon>
    </lineage>
</organism>
<dbReference type="Proteomes" id="UP000000269">
    <property type="component" value="Chromosome"/>
</dbReference>
<keyword evidence="4" id="KW-1185">Reference proteome</keyword>
<name>A8MK29_ALKOO</name>
<protein>
    <submittedName>
        <fullName evidence="3">Ppx/GppA phosphatase</fullName>
    </submittedName>
</protein>
<evidence type="ECO:0000259" key="2">
    <source>
        <dbReference type="Pfam" id="PF02541"/>
    </source>
</evidence>
<dbReference type="RefSeq" id="WP_012160468.1">
    <property type="nucleotide sequence ID" value="NC_009922.1"/>
</dbReference>
<proteinExistence type="inferred from homology"/>
<comment type="similarity">
    <text evidence="1">Belongs to the GppA/Ppx family.</text>
</comment>
<dbReference type="OrthoDB" id="9807195at2"/>
<dbReference type="PANTHER" id="PTHR30005">
    <property type="entry name" value="EXOPOLYPHOSPHATASE"/>
    <property type="match status" value="1"/>
</dbReference>
<evidence type="ECO:0000256" key="1">
    <source>
        <dbReference type="ARBA" id="ARBA00007125"/>
    </source>
</evidence>
<accession>A8MK29</accession>
<dbReference type="SUPFAM" id="SSF53067">
    <property type="entry name" value="Actin-like ATPase domain"/>
    <property type="match status" value="2"/>
</dbReference>
<evidence type="ECO:0000313" key="4">
    <source>
        <dbReference type="Proteomes" id="UP000000269"/>
    </source>
</evidence>
<gene>
    <name evidence="3" type="ordered locus">Clos_2630</name>
</gene>
<dbReference type="HOGENOM" id="CLU_025908_1_2_9"/>
<dbReference type="InterPro" id="IPR003695">
    <property type="entry name" value="Ppx_GppA_N"/>
</dbReference>
<dbReference type="KEGG" id="aoe:Clos_2630"/>